<evidence type="ECO:0000313" key="2">
    <source>
        <dbReference type="Proteomes" id="UP000029567"/>
    </source>
</evidence>
<dbReference type="RefSeq" id="WP_034382148.1">
    <property type="nucleotide sequence ID" value="NZ_AWTN01000114.1"/>
</dbReference>
<proteinExistence type="predicted"/>
<gene>
    <name evidence="1" type="ORF">P245_20855</name>
</gene>
<comment type="caution">
    <text evidence="1">The sequence shown here is derived from an EMBL/GenBank/DDBJ whole genome shotgun (WGS) entry which is preliminary data.</text>
</comment>
<dbReference type="EMBL" id="AWTN01000114">
    <property type="protein sequence ID" value="KGG86170.1"/>
    <property type="molecule type" value="Genomic_DNA"/>
</dbReference>
<organism evidence="1 2">
    <name type="scientific">Comamonas thiooxydans</name>
    <dbReference type="NCBI Taxonomy" id="363952"/>
    <lineage>
        <taxon>Bacteria</taxon>
        <taxon>Pseudomonadati</taxon>
        <taxon>Pseudomonadota</taxon>
        <taxon>Betaproteobacteria</taxon>
        <taxon>Burkholderiales</taxon>
        <taxon>Comamonadaceae</taxon>
        <taxon>Comamonas</taxon>
    </lineage>
</organism>
<accession>A0A0E3BBW4</accession>
<name>A0A0E3BBW4_9BURK</name>
<evidence type="ECO:0000313" key="1">
    <source>
        <dbReference type="EMBL" id="KGG86170.1"/>
    </source>
</evidence>
<reference evidence="1 2" key="1">
    <citation type="submission" date="2013-09" db="EMBL/GenBank/DDBJ databases">
        <title>High correlation between genotypes and phenotypes of environmental bacteria Comamonas testosteroni strains.</title>
        <authorList>
            <person name="Liu L."/>
            <person name="Zhu W."/>
            <person name="Xia X."/>
            <person name="Xu B."/>
            <person name="Luo M."/>
            <person name="Wang G."/>
        </authorList>
    </citation>
    <scope>NUCLEOTIDE SEQUENCE [LARGE SCALE GENOMIC DNA]</scope>
    <source>
        <strain evidence="1 2">JL14</strain>
    </source>
</reference>
<dbReference type="Proteomes" id="UP000029567">
    <property type="component" value="Unassembled WGS sequence"/>
</dbReference>
<sequence length="98" mass="10755">MQGERREQLVLALRRAQEELEGLGFTALISHTVLPQGDSISLVVGESEKSIVAAYTAQSIGEEFAHTADASRRQRFAHEFADNIADRAITSAAERTKK</sequence>
<dbReference type="AlphaFoldDB" id="A0A0E3BBW4"/>
<protein>
    <submittedName>
        <fullName evidence="1">Uncharacterized protein</fullName>
    </submittedName>
</protein>